<dbReference type="InterPro" id="IPR039506">
    <property type="entry name" value="SPOB_a"/>
</dbReference>
<proteinExistence type="predicted"/>
<evidence type="ECO:0000256" key="1">
    <source>
        <dbReference type="ARBA" id="ARBA00022553"/>
    </source>
</evidence>
<dbReference type="SUPFAM" id="SSF55890">
    <property type="entry name" value="Sporulation response regulatory protein Spo0B"/>
    <property type="match status" value="1"/>
</dbReference>
<evidence type="ECO:0000313" key="5">
    <source>
        <dbReference type="EMBL" id="TGE40212.1"/>
    </source>
</evidence>
<evidence type="ECO:0000259" key="4">
    <source>
        <dbReference type="Pfam" id="PF14689"/>
    </source>
</evidence>
<dbReference type="InterPro" id="IPR016120">
    <property type="entry name" value="Sig_transdc_His_kin_SpoOB"/>
</dbReference>
<evidence type="ECO:0000313" key="6">
    <source>
        <dbReference type="Proteomes" id="UP000298460"/>
    </source>
</evidence>
<keyword evidence="1" id="KW-0597">Phosphoprotein</keyword>
<name>A0A4Z0RAH1_9FIRM</name>
<feature type="domain" description="SpoOB alpha-helical" evidence="4">
    <location>
        <begin position="9"/>
        <end position="61"/>
    </location>
</feature>
<dbReference type="Gene3D" id="1.10.287.130">
    <property type="match status" value="1"/>
</dbReference>
<evidence type="ECO:0000256" key="3">
    <source>
        <dbReference type="ARBA" id="ARBA00022777"/>
    </source>
</evidence>
<dbReference type="Pfam" id="PF14689">
    <property type="entry name" value="SPOB_a"/>
    <property type="match status" value="1"/>
</dbReference>
<comment type="caution">
    <text evidence="5">The sequence shown here is derived from an EMBL/GenBank/DDBJ whole genome shotgun (WGS) entry which is preliminary data.</text>
</comment>
<dbReference type="Proteomes" id="UP000298460">
    <property type="component" value="Unassembled WGS sequence"/>
</dbReference>
<protein>
    <submittedName>
        <fullName evidence="5">Histidine kinase</fullName>
    </submittedName>
</protein>
<dbReference type="GO" id="GO:0000155">
    <property type="term" value="F:phosphorelay sensor kinase activity"/>
    <property type="evidence" value="ECO:0007669"/>
    <property type="project" value="InterPro"/>
</dbReference>
<gene>
    <name evidence="5" type="ORF">E4K67_01885</name>
</gene>
<keyword evidence="3 5" id="KW-0418">Kinase</keyword>
<dbReference type="EMBL" id="SPQQ01000001">
    <property type="protein sequence ID" value="TGE40212.1"/>
    <property type="molecule type" value="Genomic_DNA"/>
</dbReference>
<accession>A0A4Z0RAH1</accession>
<keyword evidence="6" id="KW-1185">Reference proteome</keyword>
<organism evidence="5 6">
    <name type="scientific">Desulfosporosinus fructosivorans</name>
    <dbReference type="NCBI Taxonomy" id="2018669"/>
    <lineage>
        <taxon>Bacteria</taxon>
        <taxon>Bacillati</taxon>
        <taxon>Bacillota</taxon>
        <taxon>Clostridia</taxon>
        <taxon>Eubacteriales</taxon>
        <taxon>Desulfitobacteriaceae</taxon>
        <taxon>Desulfosporosinus</taxon>
    </lineage>
</organism>
<dbReference type="OrthoDB" id="1634477at2"/>
<sequence>MSEVEHVLLSELLQWYTLQRHDYLNHWQVIMGNLQLQQPEKALAYMKETVAIQEQEQKIAHIQEPALAAILLGLLIGLRQNGIKATLDFPEGMKKKDFWRDHWQEEYVAGLYGYTRECLDVSSQSQLLSNVTAEVYLFEELGGLTCQVILEDEETVLFDKMLKLEMSPK</sequence>
<dbReference type="AlphaFoldDB" id="A0A4Z0RAH1"/>
<keyword evidence="2" id="KW-0808">Transferase</keyword>
<reference evidence="5 6" key="1">
    <citation type="submission" date="2019-03" db="EMBL/GenBank/DDBJ databases">
        <title>Draft Genome Sequence of Desulfosporosinus fructosivorans Strain 63.6F, Isolated from Marine Sediment in the Baltic Sea.</title>
        <authorList>
            <person name="Hausmann B."/>
            <person name="Vandieken V."/>
            <person name="Pjevac P."/>
            <person name="Schreck K."/>
            <person name="Herbold C.W."/>
            <person name="Loy A."/>
        </authorList>
    </citation>
    <scope>NUCLEOTIDE SEQUENCE [LARGE SCALE GENOMIC DNA]</scope>
    <source>
        <strain evidence="5 6">63.6F</strain>
    </source>
</reference>
<evidence type="ECO:0000256" key="2">
    <source>
        <dbReference type="ARBA" id="ARBA00022679"/>
    </source>
</evidence>